<dbReference type="CDD" id="cd04194">
    <property type="entry name" value="GT8_A4GalT_like"/>
    <property type="match status" value="1"/>
</dbReference>
<dbReference type="SUPFAM" id="SSF53448">
    <property type="entry name" value="Nucleotide-diphospho-sugar transferases"/>
    <property type="match status" value="1"/>
</dbReference>
<evidence type="ECO:0000313" key="5">
    <source>
        <dbReference type="Proteomes" id="UP000219636"/>
    </source>
</evidence>
<keyword evidence="5" id="KW-1185">Reference proteome</keyword>
<gene>
    <name evidence="4" type="ORF">SAMN05880501_101274</name>
</gene>
<dbReference type="GO" id="GO:0016757">
    <property type="term" value="F:glycosyltransferase activity"/>
    <property type="evidence" value="ECO:0007669"/>
    <property type="project" value="UniProtKB-KW"/>
</dbReference>
<dbReference type="GO" id="GO:0046872">
    <property type="term" value="F:metal ion binding"/>
    <property type="evidence" value="ECO:0007669"/>
    <property type="project" value="UniProtKB-KW"/>
</dbReference>
<sequence length="377" mass="44271">MSINIVCSINSVFLQHFCVMAMSVVSNTNHTIHFHIINNDLTNEDKQLVNKVFKKYNYVSVSFYTIEDKLLEDIKIQAEHLTIQALYRLLIPEILPHSINKVIYLDSDLLVNSNIANLYDIDVEDYYIAAVNEIFEPSTILLKLNSSLDYFNSGVMIINLKKWREDAFLQKCLVFAKNNQDKLLLADQDILNGVLKGEWKRIPLEWNLVKGIWIDYQEYCKRYSKVYIDTIIEKPNIIHFTTPSKPWHWLCDHPYKEKYFYYLNITGLSYVKYPELSYLNSKNNIYIFGSGKAGQETLKILEKQNTKIKGFYDNNVDLWGISVNGIEVYDPKKCKSGPNDFIIIASMYYKDISKQLKNYGLKEYKNFCRIEYLHKLQ</sequence>
<evidence type="ECO:0000256" key="2">
    <source>
        <dbReference type="ARBA" id="ARBA00022679"/>
    </source>
</evidence>
<dbReference type="EMBL" id="OBMQ01000001">
    <property type="protein sequence ID" value="SOB91174.1"/>
    <property type="molecule type" value="Genomic_DNA"/>
</dbReference>
<dbReference type="PANTHER" id="PTHR13778:SF47">
    <property type="entry name" value="LIPOPOLYSACCHARIDE 1,3-GALACTOSYLTRANSFERASE"/>
    <property type="match status" value="1"/>
</dbReference>
<dbReference type="Gene3D" id="3.90.550.10">
    <property type="entry name" value="Spore Coat Polysaccharide Biosynthesis Protein SpsA, Chain A"/>
    <property type="match status" value="1"/>
</dbReference>
<dbReference type="InterPro" id="IPR029044">
    <property type="entry name" value="Nucleotide-diphossugar_trans"/>
</dbReference>
<organism evidence="4 5">
    <name type="scientific">Ureibacillus xyleni</name>
    <dbReference type="NCBI Taxonomy" id="614648"/>
    <lineage>
        <taxon>Bacteria</taxon>
        <taxon>Bacillati</taxon>
        <taxon>Bacillota</taxon>
        <taxon>Bacilli</taxon>
        <taxon>Bacillales</taxon>
        <taxon>Caryophanaceae</taxon>
        <taxon>Ureibacillus</taxon>
    </lineage>
</organism>
<keyword evidence="2 4" id="KW-0808">Transferase</keyword>
<evidence type="ECO:0000256" key="3">
    <source>
        <dbReference type="ARBA" id="ARBA00022723"/>
    </source>
</evidence>
<evidence type="ECO:0000256" key="1">
    <source>
        <dbReference type="ARBA" id="ARBA00022676"/>
    </source>
</evidence>
<dbReference type="InterPro" id="IPR002495">
    <property type="entry name" value="Glyco_trans_8"/>
</dbReference>
<keyword evidence="1" id="KW-0328">Glycosyltransferase</keyword>
<protein>
    <submittedName>
        <fullName evidence="4">Lipopolysaccharide biosynthesis glycosyltransferase</fullName>
    </submittedName>
</protein>
<dbReference type="Gene3D" id="3.40.50.720">
    <property type="entry name" value="NAD(P)-binding Rossmann-like Domain"/>
    <property type="match status" value="1"/>
</dbReference>
<accession>A0A285RB92</accession>
<dbReference type="AlphaFoldDB" id="A0A285RB92"/>
<dbReference type="Proteomes" id="UP000219636">
    <property type="component" value="Unassembled WGS sequence"/>
</dbReference>
<dbReference type="InterPro" id="IPR050748">
    <property type="entry name" value="Glycosyltrans_8_dom-fam"/>
</dbReference>
<dbReference type="SUPFAM" id="SSF53335">
    <property type="entry name" value="S-adenosyl-L-methionine-dependent methyltransferases"/>
    <property type="match status" value="1"/>
</dbReference>
<name>A0A285RB92_9BACL</name>
<evidence type="ECO:0000313" key="4">
    <source>
        <dbReference type="EMBL" id="SOB91174.1"/>
    </source>
</evidence>
<dbReference type="InterPro" id="IPR029063">
    <property type="entry name" value="SAM-dependent_MTases_sf"/>
</dbReference>
<reference evidence="5" key="1">
    <citation type="submission" date="2017-08" db="EMBL/GenBank/DDBJ databases">
        <authorList>
            <person name="Varghese N."/>
            <person name="Submissions S."/>
        </authorList>
    </citation>
    <scope>NUCLEOTIDE SEQUENCE [LARGE SCALE GENOMIC DNA]</scope>
    <source>
        <strain evidence="5">JC22</strain>
    </source>
</reference>
<keyword evidence="3" id="KW-0479">Metal-binding</keyword>
<dbReference type="PANTHER" id="PTHR13778">
    <property type="entry name" value="GLYCOSYLTRANSFERASE 8 DOMAIN-CONTAINING PROTEIN"/>
    <property type="match status" value="1"/>
</dbReference>
<proteinExistence type="predicted"/>
<dbReference type="RefSeq" id="WP_097071852.1">
    <property type="nucleotide sequence ID" value="NZ_OBMQ01000001.1"/>
</dbReference>
<dbReference type="Pfam" id="PF01501">
    <property type="entry name" value="Glyco_transf_8"/>
    <property type="match status" value="1"/>
</dbReference>
<dbReference type="OrthoDB" id="5672604at2"/>